<accession>A0ABQ1LMU8</accession>
<keyword evidence="4" id="KW-1185">Reference proteome</keyword>
<dbReference type="Proteomes" id="UP000637769">
    <property type="component" value="Unassembled WGS sequence"/>
</dbReference>
<comment type="caution">
    <text evidence="3">The sequence shown here is derived from an EMBL/GenBank/DDBJ whole genome shotgun (WGS) entry which is preliminary data.</text>
</comment>
<comment type="similarity">
    <text evidence="1">Belongs to the protein-tyrosine phosphatase family.</text>
</comment>
<dbReference type="PANTHER" id="PTHR31126:SF1">
    <property type="entry name" value="TYROSINE SPECIFIC PROTEIN PHOSPHATASES DOMAIN-CONTAINING PROTEIN"/>
    <property type="match status" value="1"/>
</dbReference>
<dbReference type="Pfam" id="PF13350">
    <property type="entry name" value="Y_phosphatase3"/>
    <property type="match status" value="1"/>
</dbReference>
<dbReference type="EMBL" id="BMCH01000002">
    <property type="protein sequence ID" value="GGC26169.1"/>
    <property type="molecule type" value="Genomic_DNA"/>
</dbReference>
<feature type="signal peptide" evidence="2">
    <location>
        <begin position="1"/>
        <end position="22"/>
    </location>
</feature>
<sequence>MILKKTTLALASAMTLVSAAHAQSAAPDAVRAEVTMAPHYTLSWPAGLGPIDIYAAPAPDQSKMTLIRHDVTATSLSLASPLSGRNRAYFYLKPRKGGAGLWVSNRILPLEGVANFRDMGGYETTDHHHVRWDVFYRSAAPSGLTQADYALVDTLGIKSVTDLRTQAEQEKQPTHWQGASPAFFASEKPTLPADMTDRTRLATMGEAQARALMEGFYAKMPDYYAPELKALFARLLAHQTPTLTHCTAGKDRTGFASAMILYALGVPEQTILTDYAMSGDLLRAHMTPSFKAAMADQKNGGAMAASPSMRAMLDSDPAYLKAAFDSIKKQYGSVDAYLAQKLDVGPQQLTTLRSLYLD</sequence>
<evidence type="ECO:0000256" key="2">
    <source>
        <dbReference type="SAM" id="SignalP"/>
    </source>
</evidence>
<dbReference type="Gene3D" id="3.90.190.10">
    <property type="entry name" value="Protein tyrosine phosphatase superfamily"/>
    <property type="match status" value="1"/>
</dbReference>
<feature type="chain" id="PRO_5046967016" evidence="2">
    <location>
        <begin position="23"/>
        <end position="358"/>
    </location>
</feature>
<reference evidence="4" key="1">
    <citation type="journal article" date="2019" name="Int. J. Syst. Evol. Microbiol.">
        <title>The Global Catalogue of Microorganisms (GCM) 10K type strain sequencing project: providing services to taxonomists for standard genome sequencing and annotation.</title>
        <authorList>
            <consortium name="The Broad Institute Genomics Platform"/>
            <consortium name="The Broad Institute Genome Sequencing Center for Infectious Disease"/>
            <person name="Wu L."/>
            <person name="Ma J."/>
        </authorList>
    </citation>
    <scope>NUCLEOTIDE SEQUENCE [LARGE SCALE GENOMIC DNA]</scope>
    <source>
        <strain evidence="4">CCM 7132</strain>
    </source>
</reference>
<evidence type="ECO:0000256" key="1">
    <source>
        <dbReference type="ARBA" id="ARBA00009580"/>
    </source>
</evidence>
<evidence type="ECO:0000313" key="4">
    <source>
        <dbReference type="Proteomes" id="UP000637769"/>
    </source>
</evidence>
<keyword evidence="2" id="KW-0732">Signal</keyword>
<dbReference type="SUPFAM" id="SSF52799">
    <property type="entry name" value="(Phosphotyrosine protein) phosphatases II"/>
    <property type="match status" value="1"/>
</dbReference>
<dbReference type="PANTHER" id="PTHR31126">
    <property type="entry name" value="TYROSINE-PROTEIN PHOSPHATASE"/>
    <property type="match status" value="1"/>
</dbReference>
<organism evidence="3 4">
    <name type="scientific">Asaia siamensis</name>
    <dbReference type="NCBI Taxonomy" id="110479"/>
    <lineage>
        <taxon>Bacteria</taxon>
        <taxon>Pseudomonadati</taxon>
        <taxon>Pseudomonadota</taxon>
        <taxon>Alphaproteobacteria</taxon>
        <taxon>Acetobacterales</taxon>
        <taxon>Acetobacteraceae</taxon>
        <taxon>Asaia</taxon>
    </lineage>
</organism>
<gene>
    <name evidence="3" type="ORF">GCM10007207_09510</name>
</gene>
<dbReference type="RefSeq" id="WP_188425642.1">
    <property type="nucleotide sequence ID" value="NZ_BMCH01000002.1"/>
</dbReference>
<protein>
    <submittedName>
        <fullName evidence="3">Protein-tyrosine-phosphatase</fullName>
    </submittedName>
</protein>
<dbReference type="InterPro" id="IPR026893">
    <property type="entry name" value="Tyr/Ser_Pase_IphP-type"/>
</dbReference>
<proteinExistence type="inferred from homology"/>
<dbReference type="InterPro" id="IPR029021">
    <property type="entry name" value="Prot-tyrosine_phosphatase-like"/>
</dbReference>
<evidence type="ECO:0000313" key="3">
    <source>
        <dbReference type="EMBL" id="GGC26169.1"/>
    </source>
</evidence>
<name>A0ABQ1LMU8_9PROT</name>